<dbReference type="AlphaFoldDB" id="A0A4Y8L8F5"/>
<evidence type="ECO:0000256" key="3">
    <source>
        <dbReference type="ARBA" id="ARBA00022692"/>
    </source>
</evidence>
<dbReference type="Proteomes" id="UP000297861">
    <property type="component" value="Unassembled WGS sequence"/>
</dbReference>
<evidence type="ECO:0000256" key="5">
    <source>
        <dbReference type="ARBA" id="ARBA00023136"/>
    </source>
</evidence>
<reference evidence="7 8" key="1">
    <citation type="submission" date="2019-03" db="EMBL/GenBank/DDBJ databases">
        <title>San Antonio Military Medical Center submission to MRSN (WRAIR), pending publication.</title>
        <authorList>
            <person name="Blyth D.M."/>
            <person name="Mccarthy S.L."/>
            <person name="Schall S.E."/>
            <person name="Stam J.A."/>
            <person name="Ong A.C."/>
            <person name="Mcgann P.T."/>
        </authorList>
    </citation>
    <scope>NUCLEOTIDE SEQUENCE [LARGE SCALE GENOMIC DNA]</scope>
    <source>
        <strain evidence="7 8">MRSN571793</strain>
    </source>
</reference>
<evidence type="ECO:0000256" key="4">
    <source>
        <dbReference type="ARBA" id="ARBA00022989"/>
    </source>
</evidence>
<name>A0A4Y8L8F5_9BACT</name>
<feature type="transmembrane region" description="Helical" evidence="6">
    <location>
        <begin position="59"/>
        <end position="78"/>
    </location>
</feature>
<dbReference type="STRING" id="1121485.GCA_000426485_00861"/>
<accession>A0A4Y8L8F5</accession>
<keyword evidence="2" id="KW-1003">Cell membrane</keyword>
<keyword evidence="5 6" id="KW-0472">Membrane</keyword>
<evidence type="ECO:0000313" key="8">
    <source>
        <dbReference type="Proteomes" id="UP000297861"/>
    </source>
</evidence>
<evidence type="ECO:0000313" key="7">
    <source>
        <dbReference type="EMBL" id="TFD98597.1"/>
    </source>
</evidence>
<comment type="caution">
    <text evidence="7">The sequence shown here is derived from an EMBL/GenBank/DDBJ whole genome shotgun (WGS) entry which is preliminary data.</text>
</comment>
<comment type="subcellular location">
    <subcellularLocation>
        <location evidence="1">Cell membrane</location>
        <topology evidence="1">Multi-pass membrane protein</topology>
    </subcellularLocation>
</comment>
<keyword evidence="8" id="KW-1185">Reference proteome</keyword>
<dbReference type="InterPro" id="IPR005538">
    <property type="entry name" value="LrgA/CidA"/>
</dbReference>
<evidence type="ECO:0000256" key="1">
    <source>
        <dbReference type="ARBA" id="ARBA00004651"/>
    </source>
</evidence>
<dbReference type="GO" id="GO:0005886">
    <property type="term" value="C:plasma membrane"/>
    <property type="evidence" value="ECO:0007669"/>
    <property type="project" value="UniProtKB-SubCell"/>
</dbReference>
<gene>
    <name evidence="7" type="ORF">E2605_00500</name>
</gene>
<evidence type="ECO:0000256" key="2">
    <source>
        <dbReference type="ARBA" id="ARBA00022475"/>
    </source>
</evidence>
<dbReference type="PANTHER" id="PTHR33931">
    <property type="entry name" value="HOLIN-LIKE PROTEIN CIDA-RELATED"/>
    <property type="match status" value="1"/>
</dbReference>
<evidence type="ECO:0000256" key="6">
    <source>
        <dbReference type="SAM" id="Phobius"/>
    </source>
</evidence>
<organism evidence="7 8">
    <name type="scientific">Dysgonomonas capnocytophagoides</name>
    <dbReference type="NCBI Taxonomy" id="45254"/>
    <lineage>
        <taxon>Bacteria</taxon>
        <taxon>Pseudomonadati</taxon>
        <taxon>Bacteroidota</taxon>
        <taxon>Bacteroidia</taxon>
        <taxon>Bacteroidales</taxon>
        <taxon>Dysgonomonadaceae</taxon>
        <taxon>Dysgonomonas</taxon>
    </lineage>
</organism>
<keyword evidence="3 6" id="KW-0812">Transmembrane</keyword>
<protein>
    <submittedName>
        <fullName evidence="7">CidA/LrgA family protein</fullName>
    </submittedName>
</protein>
<dbReference type="EMBL" id="SOML01000001">
    <property type="protein sequence ID" value="TFD98597.1"/>
    <property type="molecule type" value="Genomic_DNA"/>
</dbReference>
<dbReference type="PANTHER" id="PTHR33931:SF2">
    <property type="entry name" value="HOLIN-LIKE PROTEIN CIDA"/>
    <property type="match status" value="1"/>
</dbReference>
<feature type="transmembrane region" description="Helical" evidence="6">
    <location>
        <begin position="7"/>
        <end position="24"/>
    </location>
</feature>
<sequence length="120" mass="13257">MKMVKGMFIILLFYFIGECVSYLIKGFVPGSIIGMMLLFLALYLKLIRTDSVDSTANAITKNMAIFFIPSGAGLMTSFGVLSKFWASIIITCSISTILVIAVVGLVQQRMEKKKEDESIN</sequence>
<dbReference type="Pfam" id="PF03788">
    <property type="entry name" value="LrgA"/>
    <property type="match status" value="1"/>
</dbReference>
<feature type="transmembrane region" description="Helical" evidence="6">
    <location>
        <begin position="30"/>
        <end position="47"/>
    </location>
</feature>
<proteinExistence type="predicted"/>
<dbReference type="OrthoDB" id="3176438at2"/>
<keyword evidence="4 6" id="KW-1133">Transmembrane helix</keyword>
<feature type="transmembrane region" description="Helical" evidence="6">
    <location>
        <begin position="84"/>
        <end position="106"/>
    </location>
</feature>